<feature type="transmembrane region" description="Helical" evidence="1">
    <location>
        <begin position="93"/>
        <end position="113"/>
    </location>
</feature>
<dbReference type="Proteomes" id="UP001500339">
    <property type="component" value="Unassembled WGS sequence"/>
</dbReference>
<sequence>MVKSLYFIIIYTILLFIWSYVFANSKREDKVNSSFLLFLGVILLWMILSFINFYNFSYKVNFIIQSVYWISLLNIAIVFLNFIYQLLERKHDFIYYIVFMLNTLTILSRYFLYPINYSEPNFWRLSSVGVATFMSTVFSLPLIWGSYLIFRQYKLTENKRVKKQLKYVLIGITLAGIISYFSEYIIPVFIPALDEHSFMYIAILILVLFLVVAVTKEKFLNVEMEYIYEELFLHSNKGILLIDKYKTIICVNNAAKSILGNSEINKGMKISEFIEQYQFNEDYYKKEITITIKDELRYLNIWQFPIKTSSKSTIKLLEIIDITKDKLTIKAENDRLMEQSCIDPLTSFYNKRYLNDLISGKTPLTKNHLVLIFIDVDDFKNINDNLGHLIGDDILRQVSKNIKKCLRDNEKVIRYGGDEFLIILEETSVKDAYLIAKRIQSSVNSMPLKECNYKRNLTLSLGISGGDSPINILIDNADKAMYYSKVQGKNQCTIYDENIENYYMNKIIL</sequence>
<keyword evidence="1" id="KW-0472">Membrane</keyword>
<gene>
    <name evidence="3" type="ORF">GCM10008905_09350</name>
</gene>
<evidence type="ECO:0000313" key="3">
    <source>
        <dbReference type="EMBL" id="GAA0720309.1"/>
    </source>
</evidence>
<reference evidence="4" key="1">
    <citation type="journal article" date="2019" name="Int. J. Syst. Evol. Microbiol.">
        <title>The Global Catalogue of Microorganisms (GCM) 10K type strain sequencing project: providing services to taxonomists for standard genome sequencing and annotation.</title>
        <authorList>
            <consortium name="The Broad Institute Genomics Platform"/>
            <consortium name="The Broad Institute Genome Sequencing Center for Infectious Disease"/>
            <person name="Wu L."/>
            <person name="Ma J."/>
        </authorList>
    </citation>
    <scope>NUCLEOTIDE SEQUENCE [LARGE SCALE GENOMIC DNA]</scope>
    <source>
        <strain evidence="4">JCM 1405</strain>
    </source>
</reference>
<feature type="transmembrane region" description="Helical" evidence="1">
    <location>
        <begin position="165"/>
        <end position="186"/>
    </location>
</feature>
<dbReference type="PROSITE" id="PS50887">
    <property type="entry name" value="GGDEF"/>
    <property type="match status" value="1"/>
</dbReference>
<feature type="transmembrane region" description="Helical" evidence="1">
    <location>
        <begin position="125"/>
        <end position="144"/>
    </location>
</feature>
<evidence type="ECO:0000256" key="1">
    <source>
        <dbReference type="SAM" id="Phobius"/>
    </source>
</evidence>
<dbReference type="InterPro" id="IPR000160">
    <property type="entry name" value="GGDEF_dom"/>
</dbReference>
<accession>A0ABP3U1M6</accession>
<dbReference type="InterPro" id="IPR050469">
    <property type="entry name" value="Diguanylate_Cyclase"/>
</dbReference>
<evidence type="ECO:0000259" key="2">
    <source>
        <dbReference type="PROSITE" id="PS50887"/>
    </source>
</evidence>
<dbReference type="SUPFAM" id="SSF55073">
    <property type="entry name" value="Nucleotide cyclase"/>
    <property type="match status" value="1"/>
</dbReference>
<feature type="transmembrane region" description="Helical" evidence="1">
    <location>
        <begin position="6"/>
        <end position="23"/>
    </location>
</feature>
<keyword evidence="1" id="KW-1133">Transmembrane helix</keyword>
<dbReference type="PANTHER" id="PTHR45138:SF9">
    <property type="entry name" value="DIGUANYLATE CYCLASE DGCM-RELATED"/>
    <property type="match status" value="1"/>
</dbReference>
<proteinExistence type="predicted"/>
<keyword evidence="4" id="KW-1185">Reference proteome</keyword>
<name>A0ABP3U1M6_9CLOT</name>
<dbReference type="Gene3D" id="3.30.70.270">
    <property type="match status" value="1"/>
</dbReference>
<dbReference type="NCBIfam" id="TIGR00254">
    <property type="entry name" value="GGDEF"/>
    <property type="match status" value="1"/>
</dbReference>
<comment type="caution">
    <text evidence="3">The sequence shown here is derived from an EMBL/GenBank/DDBJ whole genome shotgun (WGS) entry which is preliminary data.</text>
</comment>
<dbReference type="InterPro" id="IPR043128">
    <property type="entry name" value="Rev_trsase/Diguanyl_cyclase"/>
</dbReference>
<feature type="transmembrane region" description="Helical" evidence="1">
    <location>
        <begin position="66"/>
        <end position="86"/>
    </location>
</feature>
<evidence type="ECO:0000313" key="4">
    <source>
        <dbReference type="Proteomes" id="UP001500339"/>
    </source>
</evidence>
<dbReference type="PANTHER" id="PTHR45138">
    <property type="entry name" value="REGULATORY COMPONENTS OF SENSORY TRANSDUCTION SYSTEM"/>
    <property type="match status" value="1"/>
</dbReference>
<feature type="transmembrane region" description="Helical" evidence="1">
    <location>
        <begin position="35"/>
        <end position="54"/>
    </location>
</feature>
<dbReference type="Pfam" id="PF00990">
    <property type="entry name" value="GGDEF"/>
    <property type="match status" value="1"/>
</dbReference>
<keyword evidence="1" id="KW-0812">Transmembrane</keyword>
<dbReference type="InterPro" id="IPR000014">
    <property type="entry name" value="PAS"/>
</dbReference>
<feature type="transmembrane region" description="Helical" evidence="1">
    <location>
        <begin position="198"/>
        <end position="215"/>
    </location>
</feature>
<organism evidence="3 4">
    <name type="scientific">Clostridium malenominatum</name>
    <dbReference type="NCBI Taxonomy" id="1539"/>
    <lineage>
        <taxon>Bacteria</taxon>
        <taxon>Bacillati</taxon>
        <taxon>Bacillota</taxon>
        <taxon>Clostridia</taxon>
        <taxon>Eubacteriales</taxon>
        <taxon>Clostridiaceae</taxon>
        <taxon>Clostridium</taxon>
    </lineage>
</organism>
<dbReference type="SMART" id="SM00267">
    <property type="entry name" value="GGDEF"/>
    <property type="match status" value="1"/>
</dbReference>
<protein>
    <submittedName>
        <fullName evidence="3">GGDEF domain-containing protein</fullName>
    </submittedName>
</protein>
<dbReference type="Pfam" id="PF13188">
    <property type="entry name" value="PAS_8"/>
    <property type="match status" value="1"/>
</dbReference>
<dbReference type="CDD" id="cd01949">
    <property type="entry name" value="GGDEF"/>
    <property type="match status" value="1"/>
</dbReference>
<feature type="domain" description="GGDEF" evidence="2">
    <location>
        <begin position="367"/>
        <end position="497"/>
    </location>
</feature>
<dbReference type="InterPro" id="IPR029787">
    <property type="entry name" value="Nucleotide_cyclase"/>
</dbReference>
<dbReference type="EMBL" id="BAAACF010000001">
    <property type="protein sequence ID" value="GAA0720309.1"/>
    <property type="molecule type" value="Genomic_DNA"/>
</dbReference>